<dbReference type="InterPro" id="IPR011990">
    <property type="entry name" value="TPR-like_helical_dom_sf"/>
</dbReference>
<keyword evidence="3" id="KW-1185">Reference proteome</keyword>
<evidence type="ECO:0000313" key="2">
    <source>
        <dbReference type="EMBL" id="CAK0893463.1"/>
    </source>
</evidence>
<sequence>EVLDGPRTPTWDCAQCGHRANWASRLVCKGCGHRAPVRVAREAREAARLAQTRSLRDAKIAAFEVVQKRLASQDARSPRKGRQQVEQQIRKLEIALQTVQKALSLHREMNEAGWGPNVIGCSAVISACEKAARWQWALALLRDMSSRAELKPDKSSATYPSTVWGDVQEKRDGCRIGPPSV</sequence>
<reference evidence="2" key="1">
    <citation type="submission" date="2023-10" db="EMBL/GenBank/DDBJ databases">
        <authorList>
            <person name="Chen Y."/>
            <person name="Shah S."/>
            <person name="Dougan E. K."/>
            <person name="Thang M."/>
            <person name="Chan C."/>
        </authorList>
    </citation>
    <scope>NUCLEOTIDE SEQUENCE [LARGE SCALE GENOMIC DNA]</scope>
</reference>
<proteinExistence type="predicted"/>
<feature type="region of interest" description="Disordered" evidence="1">
    <location>
        <begin position="149"/>
        <end position="181"/>
    </location>
</feature>
<evidence type="ECO:0008006" key="4">
    <source>
        <dbReference type="Google" id="ProtNLM"/>
    </source>
</evidence>
<dbReference type="Proteomes" id="UP001189429">
    <property type="component" value="Unassembled WGS sequence"/>
</dbReference>
<organism evidence="2 3">
    <name type="scientific">Prorocentrum cordatum</name>
    <dbReference type="NCBI Taxonomy" id="2364126"/>
    <lineage>
        <taxon>Eukaryota</taxon>
        <taxon>Sar</taxon>
        <taxon>Alveolata</taxon>
        <taxon>Dinophyceae</taxon>
        <taxon>Prorocentrales</taxon>
        <taxon>Prorocentraceae</taxon>
        <taxon>Prorocentrum</taxon>
    </lineage>
</organism>
<dbReference type="Gene3D" id="1.25.40.10">
    <property type="entry name" value="Tetratricopeptide repeat domain"/>
    <property type="match status" value="1"/>
</dbReference>
<evidence type="ECO:0000313" key="3">
    <source>
        <dbReference type="Proteomes" id="UP001189429"/>
    </source>
</evidence>
<comment type="caution">
    <text evidence="2">The sequence shown here is derived from an EMBL/GenBank/DDBJ whole genome shotgun (WGS) entry which is preliminary data.</text>
</comment>
<evidence type="ECO:0000256" key="1">
    <source>
        <dbReference type="SAM" id="MobiDB-lite"/>
    </source>
</evidence>
<gene>
    <name evidence="2" type="ORF">PCOR1329_LOCUS72792</name>
</gene>
<protein>
    <recommendedName>
        <fullName evidence="4">RanBP2-type domain-containing protein</fullName>
    </recommendedName>
</protein>
<accession>A0ABN9X6V9</accession>
<feature type="non-terminal residue" evidence="2">
    <location>
        <position position="1"/>
    </location>
</feature>
<dbReference type="EMBL" id="CAUYUJ010019753">
    <property type="protein sequence ID" value="CAK0893463.1"/>
    <property type="molecule type" value="Genomic_DNA"/>
</dbReference>
<name>A0ABN9X6V9_9DINO</name>